<dbReference type="EMBL" id="HBFQ01061844">
    <property type="protein sequence ID" value="CAD8869468.1"/>
    <property type="molecule type" value="Transcribed_RNA"/>
</dbReference>
<name>A0A7S1FJF6_NOCSC</name>
<accession>A0A7S1FJF6</accession>
<dbReference type="AlphaFoldDB" id="A0A7S1FJF6"/>
<reference evidence="2" key="1">
    <citation type="submission" date="2021-01" db="EMBL/GenBank/DDBJ databases">
        <authorList>
            <person name="Corre E."/>
            <person name="Pelletier E."/>
            <person name="Niang G."/>
            <person name="Scheremetjew M."/>
            <person name="Finn R."/>
            <person name="Kale V."/>
            <person name="Holt S."/>
            <person name="Cochrane G."/>
            <person name="Meng A."/>
            <person name="Brown T."/>
            <person name="Cohen L."/>
        </authorList>
    </citation>
    <scope>NUCLEOTIDE SEQUENCE</scope>
</reference>
<evidence type="ECO:0000256" key="1">
    <source>
        <dbReference type="SAM" id="MobiDB-lite"/>
    </source>
</evidence>
<protein>
    <submittedName>
        <fullName evidence="2">Uncharacterized protein</fullName>
    </submittedName>
</protein>
<proteinExistence type="predicted"/>
<evidence type="ECO:0000313" key="2">
    <source>
        <dbReference type="EMBL" id="CAD8869468.1"/>
    </source>
</evidence>
<feature type="region of interest" description="Disordered" evidence="1">
    <location>
        <begin position="185"/>
        <end position="204"/>
    </location>
</feature>
<feature type="region of interest" description="Disordered" evidence="1">
    <location>
        <begin position="94"/>
        <end position="113"/>
    </location>
</feature>
<gene>
    <name evidence="2" type="ORF">NSCI0253_LOCUS43824</name>
</gene>
<organism evidence="2">
    <name type="scientific">Noctiluca scintillans</name>
    <name type="common">Sea sparkle</name>
    <name type="synonym">Red tide dinoflagellate</name>
    <dbReference type="NCBI Taxonomy" id="2966"/>
    <lineage>
        <taxon>Eukaryota</taxon>
        <taxon>Sar</taxon>
        <taxon>Alveolata</taxon>
        <taxon>Dinophyceae</taxon>
        <taxon>Noctilucales</taxon>
        <taxon>Noctilucaceae</taxon>
        <taxon>Noctiluca</taxon>
    </lineage>
</organism>
<sequence>MAQVPEVVADCCAIVDLARVAFAMHPPHAHLVPHRQLAMHHQTQPVVVHHEQQGAHPRHVHPQQQTQPAAVHHVQPGGHPRYVHPQQQVFRQSSGVSATPRGPPVTVSYSGPPAVSTPKLAARVGTASDGVSQGSVPHGVHMGSHHVVNAPTQRLGSASIPMNHSHVAPPQMARSQSSQVFRQVSGVSGTPGAPPPSVSYSGTPVASTPKPAVAVATTSKGISQIPNKVPQGIFMGTVNDSASIMFDIPAFS</sequence>